<protein>
    <submittedName>
        <fullName evidence="1">Uncharacterized protein</fullName>
    </submittedName>
</protein>
<proteinExistence type="predicted"/>
<accession>A0A0F9LVM0</accession>
<sequence>MKIYDAQGRQVTTNEIETLEFYDTGWIACNDWTNQHLGTTLGNDVAHSLSAPLSDLLVKVLISSDGTDANSFELVDAVLNTTVRGITIYAVNDDNIIVQTADNGLGYINSDGAFITLVSSSWYYKIKIWKLG</sequence>
<comment type="caution">
    <text evidence="1">The sequence shown here is derived from an EMBL/GenBank/DDBJ whole genome shotgun (WGS) entry which is preliminary data.</text>
</comment>
<organism evidence="1">
    <name type="scientific">marine sediment metagenome</name>
    <dbReference type="NCBI Taxonomy" id="412755"/>
    <lineage>
        <taxon>unclassified sequences</taxon>
        <taxon>metagenomes</taxon>
        <taxon>ecological metagenomes</taxon>
    </lineage>
</organism>
<name>A0A0F9LVM0_9ZZZZ</name>
<gene>
    <name evidence="1" type="ORF">LCGC14_1150490</name>
</gene>
<dbReference type="EMBL" id="LAZR01005526">
    <property type="protein sequence ID" value="KKM99184.1"/>
    <property type="molecule type" value="Genomic_DNA"/>
</dbReference>
<reference evidence="1" key="1">
    <citation type="journal article" date="2015" name="Nature">
        <title>Complex archaea that bridge the gap between prokaryotes and eukaryotes.</title>
        <authorList>
            <person name="Spang A."/>
            <person name="Saw J.H."/>
            <person name="Jorgensen S.L."/>
            <person name="Zaremba-Niedzwiedzka K."/>
            <person name="Martijn J."/>
            <person name="Lind A.E."/>
            <person name="van Eijk R."/>
            <person name="Schleper C."/>
            <person name="Guy L."/>
            <person name="Ettema T.J."/>
        </authorList>
    </citation>
    <scope>NUCLEOTIDE SEQUENCE</scope>
</reference>
<evidence type="ECO:0000313" key="1">
    <source>
        <dbReference type="EMBL" id="KKM99184.1"/>
    </source>
</evidence>
<dbReference type="AlphaFoldDB" id="A0A0F9LVM0"/>